<reference evidence="1 2" key="1">
    <citation type="journal article" date="2014" name="Genome Announc.">
        <title>Genome Sequence of Lactobacillus fabifermentans Strain T30PCM01, Isolated from Fermenting Grape Marc.</title>
        <authorList>
            <person name="Treu L."/>
            <person name="Vendramin V."/>
            <person name="Bovo B."/>
            <person name="Giacomini A."/>
            <person name="Corich V."/>
            <person name="Campanaro S."/>
        </authorList>
    </citation>
    <scope>NUCLEOTIDE SEQUENCE [LARGE SCALE GENOMIC DNA]</scope>
    <source>
        <strain evidence="1 2">T30PCM01</strain>
    </source>
</reference>
<sequence length="45" mass="5161">MFLAGVVWPLRTWADLIDLRVMKGCQAPHAELEAEKQTHLNNKTK</sequence>
<dbReference type="STRING" id="1400520.LFAB_14660"/>
<evidence type="ECO:0000313" key="1">
    <source>
        <dbReference type="EMBL" id="ETY73059.1"/>
    </source>
</evidence>
<comment type="caution">
    <text evidence="1">The sequence shown here is derived from an EMBL/GenBank/DDBJ whole genome shotgun (WGS) entry which is preliminary data.</text>
</comment>
<organism evidence="1 2">
    <name type="scientific">Lactiplantibacillus fabifermentans T30PCM01</name>
    <dbReference type="NCBI Taxonomy" id="1400520"/>
    <lineage>
        <taxon>Bacteria</taxon>
        <taxon>Bacillati</taxon>
        <taxon>Bacillota</taxon>
        <taxon>Bacilli</taxon>
        <taxon>Lactobacillales</taxon>
        <taxon>Lactobacillaceae</taxon>
        <taxon>Lactiplantibacillus</taxon>
    </lineage>
</organism>
<dbReference type="AlphaFoldDB" id="W6T553"/>
<protein>
    <submittedName>
        <fullName evidence="1">Uncharacterized protein</fullName>
    </submittedName>
</protein>
<proteinExistence type="predicted"/>
<gene>
    <name evidence="1" type="ORF">LFAB_14660</name>
</gene>
<dbReference type="EMBL" id="AWWK01000074">
    <property type="protein sequence ID" value="ETY73059.1"/>
    <property type="molecule type" value="Genomic_DNA"/>
</dbReference>
<dbReference type="HOGENOM" id="CLU_3201259_0_0_9"/>
<name>W6T553_9LACO</name>
<evidence type="ECO:0000313" key="2">
    <source>
        <dbReference type="Proteomes" id="UP000019247"/>
    </source>
</evidence>
<dbReference type="Proteomes" id="UP000019247">
    <property type="component" value="Unassembled WGS sequence"/>
</dbReference>
<accession>W6T553</accession>